<evidence type="ECO:0000256" key="1">
    <source>
        <dbReference type="SAM" id="MobiDB-lite"/>
    </source>
</evidence>
<dbReference type="EMBL" id="AP005096">
    <property type="protein sequence ID" value="BAD03471.1"/>
    <property type="molecule type" value="Genomic_DNA"/>
</dbReference>
<dbReference type="Proteomes" id="UP000000763">
    <property type="component" value="Chromosome 8"/>
</dbReference>
<sequence>MEMTTLDRQRIRLDWIKTLGKTSPVNGMGAAVAGEPQHNSANGGHREVEKATAILTNTYATTDSEGDGRRCAPKGREVLVNDGDGEQRRRPQRRRGAARDMAASVAPARALQVMAAAGT</sequence>
<feature type="compositionally biased region" description="Basic and acidic residues" evidence="1">
    <location>
        <begin position="66"/>
        <end position="89"/>
    </location>
</feature>
<feature type="region of interest" description="Disordered" evidence="1">
    <location>
        <begin position="61"/>
        <end position="103"/>
    </location>
</feature>
<accession>Q6Z5Y9</accession>
<evidence type="ECO:0000313" key="3">
    <source>
        <dbReference type="Proteomes" id="UP000000763"/>
    </source>
</evidence>
<reference evidence="3" key="2">
    <citation type="journal article" date="2008" name="Nucleic Acids Res.">
        <title>The rice annotation project database (RAP-DB): 2008 update.</title>
        <authorList>
            <consortium name="The rice annotation project (RAP)"/>
        </authorList>
    </citation>
    <scope>GENOME REANNOTATION</scope>
    <source>
        <strain evidence="3">cv. Nipponbare</strain>
    </source>
</reference>
<organism evidence="2 3">
    <name type="scientific">Oryza sativa subsp. japonica</name>
    <name type="common">Rice</name>
    <dbReference type="NCBI Taxonomy" id="39947"/>
    <lineage>
        <taxon>Eukaryota</taxon>
        <taxon>Viridiplantae</taxon>
        <taxon>Streptophyta</taxon>
        <taxon>Embryophyta</taxon>
        <taxon>Tracheophyta</taxon>
        <taxon>Spermatophyta</taxon>
        <taxon>Magnoliopsida</taxon>
        <taxon>Liliopsida</taxon>
        <taxon>Poales</taxon>
        <taxon>Poaceae</taxon>
        <taxon>BOP clade</taxon>
        <taxon>Oryzoideae</taxon>
        <taxon>Oryzeae</taxon>
        <taxon>Oryzinae</taxon>
        <taxon>Oryza</taxon>
        <taxon>Oryza sativa</taxon>
    </lineage>
</organism>
<name>Q6Z5Y9_ORYSJ</name>
<proteinExistence type="predicted"/>
<reference evidence="3" key="1">
    <citation type="journal article" date="2005" name="Nature">
        <title>The map-based sequence of the rice genome.</title>
        <authorList>
            <consortium name="International rice genome sequencing project (IRGSP)"/>
            <person name="Matsumoto T."/>
            <person name="Wu J."/>
            <person name="Kanamori H."/>
            <person name="Katayose Y."/>
            <person name="Fujisawa M."/>
            <person name="Namiki N."/>
            <person name="Mizuno H."/>
            <person name="Yamamoto K."/>
            <person name="Antonio B.A."/>
            <person name="Baba T."/>
            <person name="Sakata K."/>
            <person name="Nagamura Y."/>
            <person name="Aoki H."/>
            <person name="Arikawa K."/>
            <person name="Arita K."/>
            <person name="Bito T."/>
            <person name="Chiden Y."/>
            <person name="Fujitsuka N."/>
            <person name="Fukunaka R."/>
            <person name="Hamada M."/>
            <person name="Harada C."/>
            <person name="Hayashi A."/>
            <person name="Hijishita S."/>
            <person name="Honda M."/>
            <person name="Hosokawa S."/>
            <person name="Ichikawa Y."/>
            <person name="Idonuma A."/>
            <person name="Iijima M."/>
            <person name="Ikeda M."/>
            <person name="Ikeno M."/>
            <person name="Ito K."/>
            <person name="Ito S."/>
            <person name="Ito T."/>
            <person name="Ito Y."/>
            <person name="Ito Y."/>
            <person name="Iwabuchi A."/>
            <person name="Kamiya K."/>
            <person name="Karasawa W."/>
            <person name="Kurita K."/>
            <person name="Katagiri S."/>
            <person name="Kikuta A."/>
            <person name="Kobayashi H."/>
            <person name="Kobayashi N."/>
            <person name="Machita K."/>
            <person name="Maehara T."/>
            <person name="Masukawa M."/>
            <person name="Mizubayashi T."/>
            <person name="Mukai Y."/>
            <person name="Nagasaki H."/>
            <person name="Nagata Y."/>
            <person name="Naito S."/>
            <person name="Nakashima M."/>
            <person name="Nakama Y."/>
            <person name="Nakamichi Y."/>
            <person name="Nakamura M."/>
            <person name="Meguro A."/>
            <person name="Negishi M."/>
            <person name="Ohta I."/>
            <person name="Ohta T."/>
            <person name="Okamoto M."/>
            <person name="Ono N."/>
            <person name="Saji S."/>
            <person name="Sakaguchi M."/>
            <person name="Sakai K."/>
            <person name="Shibata M."/>
            <person name="Shimokawa T."/>
            <person name="Song J."/>
            <person name="Takazaki Y."/>
            <person name="Terasawa K."/>
            <person name="Tsugane M."/>
            <person name="Tsuji K."/>
            <person name="Ueda S."/>
            <person name="Waki K."/>
            <person name="Yamagata H."/>
            <person name="Yamamoto M."/>
            <person name="Yamamoto S."/>
            <person name="Yamane H."/>
            <person name="Yoshiki S."/>
            <person name="Yoshihara R."/>
            <person name="Yukawa K."/>
            <person name="Zhong H."/>
            <person name="Yano M."/>
            <person name="Yuan Q."/>
            <person name="Ouyang S."/>
            <person name="Liu J."/>
            <person name="Jones K.M."/>
            <person name="Gansberger K."/>
            <person name="Moffat K."/>
            <person name="Hill J."/>
            <person name="Bera J."/>
            <person name="Fadrosh D."/>
            <person name="Jin S."/>
            <person name="Johri S."/>
            <person name="Kim M."/>
            <person name="Overton L."/>
            <person name="Reardon M."/>
            <person name="Tsitrin T."/>
            <person name="Vuong H."/>
            <person name="Weaver B."/>
            <person name="Ciecko A."/>
            <person name="Tallon L."/>
            <person name="Jackson J."/>
            <person name="Pai G."/>
            <person name="Aken S.V."/>
            <person name="Utterback T."/>
            <person name="Reidmuller S."/>
            <person name="Feldblyum T."/>
            <person name="Hsiao J."/>
            <person name="Zismann V."/>
            <person name="Iobst S."/>
            <person name="de Vazeille A.R."/>
            <person name="Buell C.R."/>
            <person name="Ying K."/>
            <person name="Li Y."/>
            <person name="Lu T."/>
            <person name="Huang Y."/>
            <person name="Zhao Q."/>
            <person name="Feng Q."/>
            <person name="Zhang L."/>
            <person name="Zhu J."/>
            <person name="Weng Q."/>
            <person name="Mu J."/>
            <person name="Lu Y."/>
            <person name="Fan D."/>
            <person name="Liu Y."/>
            <person name="Guan J."/>
            <person name="Zhang Y."/>
            <person name="Yu S."/>
            <person name="Liu X."/>
            <person name="Zhang Y."/>
            <person name="Hong G."/>
            <person name="Han B."/>
            <person name="Choisne N."/>
            <person name="Demange N."/>
            <person name="Orjeda G."/>
            <person name="Samain S."/>
            <person name="Cattolico L."/>
            <person name="Pelletier E."/>
            <person name="Couloux A."/>
            <person name="Segurens B."/>
            <person name="Wincker P."/>
            <person name="D'Hont A."/>
            <person name="Scarpelli C."/>
            <person name="Weissenbach J."/>
            <person name="Salanoubat M."/>
            <person name="Quetier F."/>
            <person name="Yu Y."/>
            <person name="Kim H.R."/>
            <person name="Rambo T."/>
            <person name="Currie J."/>
            <person name="Collura K."/>
            <person name="Luo M."/>
            <person name="Yang T."/>
            <person name="Ammiraju J.S.S."/>
            <person name="Engler F."/>
            <person name="Soderlund C."/>
            <person name="Wing R.A."/>
            <person name="Palmer L.E."/>
            <person name="de la Bastide M."/>
            <person name="Spiegel L."/>
            <person name="Nascimento L."/>
            <person name="Zutavern T."/>
            <person name="O'Shaughnessy A."/>
            <person name="Dike S."/>
            <person name="Dedhia N."/>
            <person name="Preston R."/>
            <person name="Balija V."/>
            <person name="McCombie W.R."/>
            <person name="Chow T."/>
            <person name="Chen H."/>
            <person name="Chung M."/>
            <person name="Chen C."/>
            <person name="Shaw J."/>
            <person name="Wu H."/>
            <person name="Hsiao K."/>
            <person name="Chao Y."/>
            <person name="Chu M."/>
            <person name="Cheng C."/>
            <person name="Hour A."/>
            <person name="Lee P."/>
            <person name="Lin S."/>
            <person name="Lin Y."/>
            <person name="Liou J."/>
            <person name="Liu S."/>
            <person name="Hsing Y."/>
            <person name="Raghuvanshi S."/>
            <person name="Mohanty A."/>
            <person name="Bharti A.K."/>
            <person name="Gaur A."/>
            <person name="Gupta V."/>
            <person name="Kumar D."/>
            <person name="Ravi V."/>
            <person name="Vij S."/>
            <person name="Kapur A."/>
            <person name="Khurana P."/>
            <person name="Khurana P."/>
            <person name="Khurana J.P."/>
            <person name="Tyagi A.K."/>
            <person name="Gaikwad K."/>
            <person name="Singh A."/>
            <person name="Dalal V."/>
            <person name="Srivastava S."/>
            <person name="Dixit A."/>
            <person name="Pal A.K."/>
            <person name="Ghazi I.A."/>
            <person name="Yadav M."/>
            <person name="Pandit A."/>
            <person name="Bhargava A."/>
            <person name="Sureshbabu K."/>
            <person name="Batra K."/>
            <person name="Sharma T.R."/>
            <person name="Mohapatra T."/>
            <person name="Singh N.K."/>
            <person name="Messing J."/>
            <person name="Nelson A.B."/>
            <person name="Fuks G."/>
            <person name="Kavchok S."/>
            <person name="Keizer G."/>
            <person name="Linton E."/>
            <person name="Llaca V."/>
            <person name="Song R."/>
            <person name="Tanyolac B."/>
            <person name="Young S."/>
            <person name="Ho-Il K."/>
            <person name="Hahn J.H."/>
            <person name="Sangsakoo G."/>
            <person name="Vanavichit A."/>
            <person name="de Mattos Luiz.A.T."/>
            <person name="Zimmer P.D."/>
            <person name="Malone G."/>
            <person name="Dellagostin O."/>
            <person name="de Oliveira A.C."/>
            <person name="Bevan M."/>
            <person name="Bancroft I."/>
            <person name="Minx P."/>
            <person name="Cordum H."/>
            <person name="Wilson R."/>
            <person name="Cheng Z."/>
            <person name="Jin W."/>
            <person name="Jiang J."/>
            <person name="Leong S.A."/>
            <person name="Iwama H."/>
            <person name="Gojobori T."/>
            <person name="Itoh T."/>
            <person name="Niimura Y."/>
            <person name="Fujii Y."/>
            <person name="Habara T."/>
            <person name="Sakai H."/>
            <person name="Sato Y."/>
            <person name="Wilson G."/>
            <person name="Kumar K."/>
            <person name="McCouch S."/>
            <person name="Juretic N."/>
            <person name="Hoen D."/>
            <person name="Wright S."/>
            <person name="Bruskiewich R."/>
            <person name="Bureau T."/>
            <person name="Miyao A."/>
            <person name="Hirochika H."/>
            <person name="Nishikawa T."/>
            <person name="Kadowaki K."/>
            <person name="Sugiura M."/>
            <person name="Burr B."/>
            <person name="Sasaki T."/>
        </authorList>
    </citation>
    <scope>NUCLEOTIDE SEQUENCE [LARGE SCALE GENOMIC DNA]</scope>
    <source>
        <strain evidence="3">cv. Nipponbare</strain>
    </source>
</reference>
<protein>
    <submittedName>
        <fullName evidence="2">Uncharacterized protein</fullName>
    </submittedName>
</protein>
<gene>
    <name evidence="2" type="primary">B1104G07.11</name>
</gene>
<evidence type="ECO:0000313" key="2">
    <source>
        <dbReference type="EMBL" id="BAD03471.1"/>
    </source>
</evidence>
<dbReference type="AlphaFoldDB" id="Q6Z5Y9"/>
<feature type="region of interest" description="Disordered" evidence="1">
    <location>
        <begin position="24"/>
        <end position="45"/>
    </location>
</feature>